<keyword evidence="1" id="KW-0812">Transmembrane</keyword>
<organism evidence="2 3">
    <name type="scientific">Pollutimonas thiosulfatoxidans</name>
    <dbReference type="NCBI Taxonomy" id="2028345"/>
    <lineage>
        <taxon>Bacteria</taxon>
        <taxon>Pseudomonadati</taxon>
        <taxon>Pseudomonadota</taxon>
        <taxon>Betaproteobacteria</taxon>
        <taxon>Burkholderiales</taxon>
        <taxon>Alcaligenaceae</taxon>
        <taxon>Pollutimonas</taxon>
    </lineage>
</organism>
<dbReference type="KEGG" id="pus:CKA81_05730"/>
<dbReference type="AlphaFoldDB" id="A0A410GAS4"/>
<proteinExistence type="predicted"/>
<accession>A0A410GAS4</accession>
<evidence type="ECO:0000313" key="2">
    <source>
        <dbReference type="EMBL" id="QAA93385.1"/>
    </source>
</evidence>
<feature type="transmembrane region" description="Helical" evidence="1">
    <location>
        <begin position="64"/>
        <end position="90"/>
    </location>
</feature>
<keyword evidence="1" id="KW-0472">Membrane</keyword>
<name>A0A410GAS4_9BURK</name>
<reference evidence="2 3" key="1">
    <citation type="submission" date="2017-08" db="EMBL/GenBank/DDBJ databases">
        <authorList>
            <person name="Park S.-J."/>
            <person name="Kim H."/>
        </authorList>
    </citation>
    <scope>NUCLEOTIDE SEQUENCE [LARGE SCALE GENOMIC DNA]</scope>
    <source>
        <strain evidence="3">ye3</strain>
    </source>
</reference>
<gene>
    <name evidence="2" type="ORF">CKA81_05730</name>
</gene>
<dbReference type="EMBL" id="CP022987">
    <property type="protein sequence ID" value="QAA93385.1"/>
    <property type="molecule type" value="Genomic_DNA"/>
</dbReference>
<evidence type="ECO:0000256" key="1">
    <source>
        <dbReference type="SAM" id="Phobius"/>
    </source>
</evidence>
<feature type="transmembrane region" description="Helical" evidence="1">
    <location>
        <begin position="20"/>
        <end position="43"/>
    </location>
</feature>
<keyword evidence="3" id="KW-1185">Reference proteome</keyword>
<sequence length="119" mass="13009">MNLFNRLPGYVSSEPGLERVVLARMPMIFCIGATLLMMPSLLLRQGNWDMHALRLDDLISKVDIYATAGFLLYCNLVVAVTIGAFIVLVMKGPAYVADAYPLNDADSPAPAASRHTPQQ</sequence>
<dbReference type="RefSeq" id="WP_128354429.1">
    <property type="nucleotide sequence ID" value="NZ_CP022987.1"/>
</dbReference>
<dbReference type="Proteomes" id="UP000283474">
    <property type="component" value="Chromosome"/>
</dbReference>
<dbReference type="OrthoDB" id="8537001at2"/>
<protein>
    <submittedName>
        <fullName evidence="2">Uncharacterized protein</fullName>
    </submittedName>
</protein>
<evidence type="ECO:0000313" key="3">
    <source>
        <dbReference type="Proteomes" id="UP000283474"/>
    </source>
</evidence>
<keyword evidence="1" id="KW-1133">Transmembrane helix</keyword>